<dbReference type="InterPro" id="IPR050300">
    <property type="entry name" value="GDXG_lipolytic_enzyme"/>
</dbReference>
<evidence type="ECO:0000256" key="2">
    <source>
        <dbReference type="ARBA" id="ARBA00022801"/>
    </source>
</evidence>
<name>A0ABV3SRN7_9HYPH</name>
<keyword evidence="2 5" id="KW-0378">Hydrolase</keyword>
<accession>A0ABV3SRN7</accession>
<gene>
    <name evidence="5" type="ORF">ABGN05_27880</name>
</gene>
<evidence type="ECO:0000259" key="4">
    <source>
        <dbReference type="Pfam" id="PF07859"/>
    </source>
</evidence>
<comment type="similarity">
    <text evidence="1">Belongs to the 'GDXG' lipolytic enzyme family.</text>
</comment>
<dbReference type="RefSeq" id="WP_367957323.1">
    <property type="nucleotide sequence ID" value="NZ_JBDPGJ010000009.1"/>
</dbReference>
<dbReference type="InterPro" id="IPR029058">
    <property type="entry name" value="AB_hydrolase_fold"/>
</dbReference>
<evidence type="ECO:0000256" key="1">
    <source>
        <dbReference type="ARBA" id="ARBA00010515"/>
    </source>
</evidence>
<dbReference type="Pfam" id="PF07859">
    <property type="entry name" value="Abhydrolase_3"/>
    <property type="match status" value="1"/>
</dbReference>
<protein>
    <submittedName>
        <fullName evidence="5">Alpha/beta hydrolase</fullName>
    </submittedName>
</protein>
<reference evidence="5 6" key="1">
    <citation type="submission" date="2024-05" db="EMBL/GenBank/DDBJ databases">
        <authorList>
            <person name="Jiang F."/>
        </authorList>
    </citation>
    <scope>NUCLEOTIDE SEQUENCE [LARGE SCALE GENOMIC DNA]</scope>
    <source>
        <strain evidence="5 6">LZ166</strain>
    </source>
</reference>
<dbReference type="SUPFAM" id="SSF53474">
    <property type="entry name" value="alpha/beta-Hydrolases"/>
    <property type="match status" value="1"/>
</dbReference>
<evidence type="ECO:0000313" key="5">
    <source>
        <dbReference type="EMBL" id="MEX0409466.1"/>
    </source>
</evidence>
<dbReference type="Gene3D" id="3.40.50.1820">
    <property type="entry name" value="alpha/beta hydrolase"/>
    <property type="match status" value="1"/>
</dbReference>
<dbReference type="InterPro" id="IPR033140">
    <property type="entry name" value="Lipase_GDXG_put_SER_AS"/>
</dbReference>
<dbReference type="Proteomes" id="UP001556692">
    <property type="component" value="Unassembled WGS sequence"/>
</dbReference>
<dbReference type="PROSITE" id="PS01174">
    <property type="entry name" value="LIPASE_GDXG_SER"/>
    <property type="match status" value="1"/>
</dbReference>
<dbReference type="PANTHER" id="PTHR48081:SF8">
    <property type="entry name" value="ALPHA_BETA HYDROLASE FOLD-3 DOMAIN-CONTAINING PROTEIN-RELATED"/>
    <property type="match status" value="1"/>
</dbReference>
<keyword evidence="6" id="KW-1185">Reference proteome</keyword>
<comment type="caution">
    <text evidence="5">The sequence shown here is derived from an EMBL/GenBank/DDBJ whole genome shotgun (WGS) entry which is preliminary data.</text>
</comment>
<dbReference type="InterPro" id="IPR013094">
    <property type="entry name" value="AB_hydrolase_3"/>
</dbReference>
<feature type="domain" description="Alpha/beta hydrolase fold-3" evidence="4">
    <location>
        <begin position="84"/>
        <end position="283"/>
    </location>
</feature>
<dbReference type="GO" id="GO:0016787">
    <property type="term" value="F:hydrolase activity"/>
    <property type="evidence" value="ECO:0007669"/>
    <property type="project" value="UniProtKB-KW"/>
</dbReference>
<feature type="active site" evidence="3">
    <location>
        <position position="156"/>
    </location>
</feature>
<proteinExistence type="inferred from homology"/>
<evidence type="ECO:0000313" key="6">
    <source>
        <dbReference type="Proteomes" id="UP001556692"/>
    </source>
</evidence>
<organism evidence="5 6">
    <name type="scientific">Aquibium pacificus</name>
    <dbReference type="NCBI Taxonomy" id="3153579"/>
    <lineage>
        <taxon>Bacteria</taxon>
        <taxon>Pseudomonadati</taxon>
        <taxon>Pseudomonadota</taxon>
        <taxon>Alphaproteobacteria</taxon>
        <taxon>Hyphomicrobiales</taxon>
        <taxon>Phyllobacteriaceae</taxon>
        <taxon>Aquibium</taxon>
    </lineage>
</organism>
<sequence>MTDYTTLIDAETWAFIERTNSFYPPDTVDYGIDRQRAIYDRMCREFHAGYPDGIAVETTAIGTATHRIPIRIYRPGGNEPAALVLYFHGGGFVVGGLESHDDVCAELCRRTGCMVVSVDYRLVPEHVHPAAFDDAMTAFRWAADTQSLPIVLAGDSAGGNLAAAVAHSSRGHLRAPVGQVLIYPGLGGDHTKGSYVTHAEAPMLSVRDIEFYRKERFGGEEPAGDASAAPLHDADFSGLPPTAIVTAECDPLSSDGEAYRDAILSAGGKAVWFEEKGLVHGYLRARHTVGRARESFSRIVEATAALAKGEWPY</sequence>
<dbReference type="PANTHER" id="PTHR48081">
    <property type="entry name" value="AB HYDROLASE SUPERFAMILY PROTEIN C4A8.06C"/>
    <property type="match status" value="1"/>
</dbReference>
<dbReference type="EMBL" id="JBDPGJ010000009">
    <property type="protein sequence ID" value="MEX0409466.1"/>
    <property type="molecule type" value="Genomic_DNA"/>
</dbReference>
<evidence type="ECO:0000256" key="3">
    <source>
        <dbReference type="PROSITE-ProRule" id="PRU10038"/>
    </source>
</evidence>